<dbReference type="OrthoDB" id="2310150at2759"/>
<dbReference type="EMBL" id="JAGPYM010000002">
    <property type="protein sequence ID" value="KAH6898078.1"/>
    <property type="molecule type" value="Genomic_DNA"/>
</dbReference>
<dbReference type="PANTHER" id="PTHR43364">
    <property type="entry name" value="NADH-SPECIFIC METHYLGLYOXAL REDUCTASE-RELATED"/>
    <property type="match status" value="1"/>
</dbReference>
<reference evidence="3 4" key="1">
    <citation type="journal article" date="2021" name="Nat. Commun.">
        <title>Genetic determinants of endophytism in the Arabidopsis root mycobiome.</title>
        <authorList>
            <person name="Mesny F."/>
            <person name="Miyauchi S."/>
            <person name="Thiergart T."/>
            <person name="Pickel B."/>
            <person name="Atanasova L."/>
            <person name="Karlsson M."/>
            <person name="Huettel B."/>
            <person name="Barry K.W."/>
            <person name="Haridas S."/>
            <person name="Chen C."/>
            <person name="Bauer D."/>
            <person name="Andreopoulos W."/>
            <person name="Pangilinan J."/>
            <person name="LaButti K."/>
            <person name="Riley R."/>
            <person name="Lipzen A."/>
            <person name="Clum A."/>
            <person name="Drula E."/>
            <person name="Henrissat B."/>
            <person name="Kohler A."/>
            <person name="Grigoriev I.V."/>
            <person name="Martin F.M."/>
            <person name="Hacquard S."/>
        </authorList>
    </citation>
    <scope>NUCLEOTIDE SEQUENCE [LARGE SCALE GENOMIC DNA]</scope>
    <source>
        <strain evidence="3 4">MPI-CAGE-CH-0241</strain>
    </source>
</reference>
<evidence type="ECO:0000259" key="2">
    <source>
        <dbReference type="Pfam" id="PF00248"/>
    </source>
</evidence>
<dbReference type="SUPFAM" id="SSF51430">
    <property type="entry name" value="NAD(P)-linked oxidoreductase"/>
    <property type="match status" value="1"/>
</dbReference>
<gene>
    <name evidence="3" type="ORF">B0T10DRAFT_577551</name>
</gene>
<dbReference type="GO" id="GO:0016491">
    <property type="term" value="F:oxidoreductase activity"/>
    <property type="evidence" value="ECO:0007669"/>
    <property type="project" value="UniProtKB-KW"/>
</dbReference>
<sequence length="344" mass="37755">MSTSASPRVILGLMTYGPGSFPDARVTSVEELQKHLDTFRQLGYSEIDTARIYINGEQEKFTAQAGWKEKGLQVATKSYPLAPLAHTATNLRKDLEASLSGLDTEQVDIFYLHAADRSVPFTETLGAANAMFLEGKFKRLGLSNYSAYEVAEIVMLCDARGWIKPTIYQGVYNVIARNLETEVIPACHRFGLGVVIYNPLAGGLLSGKFKASAQGADVAEGRYDAKTFLGPIYRSLYFNKASFEALEVIQEAASKHDLSLIEVALRWCVHHSALKTSNQGGSDGVLIGVSKVEQIEQNVADLRKGPLPEDVVQALDKAWLMAKASSLNPWHTPLVYTYKGYSKP</sequence>
<dbReference type="InterPro" id="IPR050523">
    <property type="entry name" value="AKR_Detox_Biosynth"/>
</dbReference>
<accession>A0A9P8WFV3</accession>
<evidence type="ECO:0000256" key="1">
    <source>
        <dbReference type="ARBA" id="ARBA00023002"/>
    </source>
</evidence>
<keyword evidence="4" id="KW-1185">Reference proteome</keyword>
<evidence type="ECO:0000313" key="4">
    <source>
        <dbReference type="Proteomes" id="UP000777438"/>
    </source>
</evidence>
<protein>
    <submittedName>
        <fullName evidence="3">NADP-dependent oxidoreductase domain-containing protein</fullName>
    </submittedName>
</protein>
<dbReference type="InterPro" id="IPR036812">
    <property type="entry name" value="NAD(P)_OxRdtase_dom_sf"/>
</dbReference>
<dbReference type="AlphaFoldDB" id="A0A9P8WFV3"/>
<dbReference type="Proteomes" id="UP000777438">
    <property type="component" value="Unassembled WGS sequence"/>
</dbReference>
<dbReference type="Gene3D" id="3.20.20.100">
    <property type="entry name" value="NADP-dependent oxidoreductase domain"/>
    <property type="match status" value="1"/>
</dbReference>
<keyword evidence="1" id="KW-0560">Oxidoreductase</keyword>
<proteinExistence type="predicted"/>
<comment type="caution">
    <text evidence="3">The sequence shown here is derived from an EMBL/GenBank/DDBJ whole genome shotgun (WGS) entry which is preliminary data.</text>
</comment>
<dbReference type="InterPro" id="IPR023210">
    <property type="entry name" value="NADP_OxRdtase_dom"/>
</dbReference>
<dbReference type="PANTHER" id="PTHR43364:SF4">
    <property type="entry name" value="NAD(P)-LINKED OXIDOREDUCTASE SUPERFAMILY PROTEIN"/>
    <property type="match status" value="1"/>
</dbReference>
<name>A0A9P8WFV3_9HYPO</name>
<feature type="domain" description="NADP-dependent oxidoreductase" evidence="2">
    <location>
        <begin position="9"/>
        <end position="319"/>
    </location>
</feature>
<dbReference type="CDD" id="cd19075">
    <property type="entry name" value="AKR_AKR7A1-5"/>
    <property type="match status" value="1"/>
</dbReference>
<evidence type="ECO:0000313" key="3">
    <source>
        <dbReference type="EMBL" id="KAH6898078.1"/>
    </source>
</evidence>
<organism evidence="3 4">
    <name type="scientific">Thelonectria olida</name>
    <dbReference type="NCBI Taxonomy" id="1576542"/>
    <lineage>
        <taxon>Eukaryota</taxon>
        <taxon>Fungi</taxon>
        <taxon>Dikarya</taxon>
        <taxon>Ascomycota</taxon>
        <taxon>Pezizomycotina</taxon>
        <taxon>Sordariomycetes</taxon>
        <taxon>Hypocreomycetidae</taxon>
        <taxon>Hypocreales</taxon>
        <taxon>Nectriaceae</taxon>
        <taxon>Thelonectria</taxon>
    </lineage>
</organism>
<dbReference type="Pfam" id="PF00248">
    <property type="entry name" value="Aldo_ket_red"/>
    <property type="match status" value="1"/>
</dbReference>